<dbReference type="InterPro" id="IPR009229">
    <property type="entry name" value="AgrD"/>
</dbReference>
<gene>
    <name evidence="1" type="ORF">B4U37_04335</name>
</gene>
<accession>A0ABN4ZB14</accession>
<dbReference type="Proteomes" id="UP000195573">
    <property type="component" value="Chromosome"/>
</dbReference>
<organism evidence="1 2">
    <name type="scientific">Sutcliffiella horikoshii</name>
    <dbReference type="NCBI Taxonomy" id="79883"/>
    <lineage>
        <taxon>Bacteria</taxon>
        <taxon>Bacillati</taxon>
        <taxon>Bacillota</taxon>
        <taxon>Bacilli</taxon>
        <taxon>Bacillales</taxon>
        <taxon>Bacillaceae</taxon>
        <taxon>Sutcliffiella</taxon>
    </lineage>
</organism>
<evidence type="ECO:0000313" key="1">
    <source>
        <dbReference type="EMBL" id="ART75316.1"/>
    </source>
</evidence>
<keyword evidence="2" id="KW-1185">Reference proteome</keyword>
<protein>
    <submittedName>
        <fullName evidence="1">Uncharacterized protein</fullName>
    </submittedName>
</protein>
<name>A0ABN4ZB14_9BACI</name>
<evidence type="ECO:0000313" key="2">
    <source>
        <dbReference type="Proteomes" id="UP000195573"/>
    </source>
</evidence>
<sequence length="47" mass="5503">MLFPLQNLCRYKSFCTILISVKNSSLTCWFLHYQPKFLAYVLGLMIG</sequence>
<dbReference type="NCBIfam" id="TIGR04223">
    <property type="entry name" value="quorum_AgrD"/>
    <property type="match status" value="1"/>
</dbReference>
<dbReference type="EMBL" id="CP020880">
    <property type="protein sequence ID" value="ART75316.1"/>
    <property type="molecule type" value="Genomic_DNA"/>
</dbReference>
<reference evidence="1 2" key="1">
    <citation type="submission" date="2017-04" db="EMBL/GenBank/DDBJ databases">
        <title>Complete Genome Sequence of the Bacillus horikoshii 20a strain from Cuatro Cienegas, Coahuila, Mexico.</title>
        <authorList>
            <person name="Zarza E."/>
            <person name="Alcaraz L.D."/>
            <person name="Aguilar-Salinas B."/>
            <person name="Islas A."/>
            <person name="Olmedo-Alvarez G."/>
        </authorList>
    </citation>
    <scope>NUCLEOTIDE SEQUENCE [LARGE SCALE GENOMIC DNA]</scope>
    <source>
        <strain evidence="1 2">20a</strain>
    </source>
</reference>
<proteinExistence type="predicted"/>